<sequence>MEIWSHDGKLYEVSSGYRLPDDAWQYELMGLTGPPGTGPYLSISIPDATPIGPFTPRRAEHVVIHSGGGTLPWPILEKLMRVLDSSGDLVDEARDLSAEAMTLPLTLNAWTYGTHQFEVNHFHHDDSWCYELYEVEAGVAENYIAVRIPDASPDSRPFIPLPSDHVTLTMHGQWTLPWPVFRRFLDVIRAAGDIVESVSDNPARVDQP</sequence>
<comment type="caution">
    <text evidence="1">The sequence shown here is derived from an EMBL/GenBank/DDBJ whole genome shotgun (WGS) entry which is preliminary data.</text>
</comment>
<evidence type="ECO:0000313" key="1">
    <source>
        <dbReference type="EMBL" id="GIE13804.1"/>
    </source>
</evidence>
<dbReference type="RefSeq" id="WP_203820239.1">
    <property type="nucleotide sequence ID" value="NZ_BAAABP010000002.1"/>
</dbReference>
<gene>
    <name evidence="1" type="ORF">Afe05nite_56440</name>
</gene>
<evidence type="ECO:0000313" key="2">
    <source>
        <dbReference type="Proteomes" id="UP000598174"/>
    </source>
</evidence>
<organism evidence="1 2">
    <name type="scientific">Paractinoplanes ferrugineus</name>
    <dbReference type="NCBI Taxonomy" id="113564"/>
    <lineage>
        <taxon>Bacteria</taxon>
        <taxon>Bacillati</taxon>
        <taxon>Actinomycetota</taxon>
        <taxon>Actinomycetes</taxon>
        <taxon>Micromonosporales</taxon>
        <taxon>Micromonosporaceae</taxon>
        <taxon>Paractinoplanes</taxon>
    </lineage>
</organism>
<dbReference type="EMBL" id="BOMM01000050">
    <property type="protein sequence ID" value="GIE13804.1"/>
    <property type="molecule type" value="Genomic_DNA"/>
</dbReference>
<protein>
    <submittedName>
        <fullName evidence="1">Uncharacterized protein</fullName>
    </submittedName>
</protein>
<proteinExistence type="predicted"/>
<accession>A0A919MGF6</accession>
<dbReference type="Proteomes" id="UP000598174">
    <property type="component" value="Unassembled WGS sequence"/>
</dbReference>
<dbReference type="AlphaFoldDB" id="A0A919MGF6"/>
<keyword evidence="2" id="KW-1185">Reference proteome</keyword>
<reference evidence="1" key="1">
    <citation type="submission" date="2021-01" db="EMBL/GenBank/DDBJ databases">
        <title>Whole genome shotgun sequence of Actinoplanes ferrugineus NBRC 15555.</title>
        <authorList>
            <person name="Komaki H."/>
            <person name="Tamura T."/>
        </authorList>
    </citation>
    <scope>NUCLEOTIDE SEQUENCE</scope>
    <source>
        <strain evidence="1">NBRC 15555</strain>
    </source>
</reference>
<name>A0A919MGF6_9ACTN</name>